<comment type="subcellular location">
    <subcellularLocation>
        <location evidence="1">Cytoplasm</location>
    </subcellularLocation>
</comment>
<evidence type="ECO:0000256" key="4">
    <source>
        <dbReference type="ARBA" id="ARBA00022737"/>
    </source>
</evidence>
<evidence type="ECO:0000256" key="3">
    <source>
        <dbReference type="ARBA" id="ARBA00022490"/>
    </source>
</evidence>
<dbReference type="PANTHER" id="PTHR12626">
    <property type="entry name" value="PROGRAMMED CELL DEATH 4"/>
    <property type="match status" value="1"/>
</dbReference>
<dbReference type="InterPro" id="IPR039778">
    <property type="entry name" value="PDCD4"/>
</dbReference>
<dbReference type="GO" id="GO:0045892">
    <property type="term" value="P:negative regulation of DNA-templated transcription"/>
    <property type="evidence" value="ECO:0007669"/>
    <property type="project" value="InterPro"/>
</dbReference>
<dbReference type="InterPro" id="IPR016024">
    <property type="entry name" value="ARM-type_fold"/>
</dbReference>
<dbReference type="Pfam" id="PF02847">
    <property type="entry name" value="MA3"/>
    <property type="match status" value="2"/>
</dbReference>
<proteinExistence type="inferred from homology"/>
<evidence type="ECO:0000313" key="9">
    <source>
        <dbReference type="Proteomes" id="UP000001307"/>
    </source>
</evidence>
<feature type="domain" description="MI" evidence="7">
    <location>
        <begin position="335"/>
        <end position="458"/>
    </location>
</feature>
<feature type="compositionally biased region" description="Low complexity" evidence="6">
    <location>
        <begin position="60"/>
        <end position="89"/>
    </location>
</feature>
<protein>
    <recommendedName>
        <fullName evidence="7">MI domain-containing protein</fullName>
    </recommendedName>
</protein>
<dbReference type="Proteomes" id="UP000001307">
    <property type="component" value="Unassembled WGS sequence"/>
</dbReference>
<dbReference type="GO" id="GO:0005634">
    <property type="term" value="C:nucleus"/>
    <property type="evidence" value="ECO:0007669"/>
    <property type="project" value="TreeGrafter"/>
</dbReference>
<keyword evidence="3" id="KW-0963">Cytoplasm</keyword>
<dbReference type="InterPro" id="IPR003891">
    <property type="entry name" value="Initiation_fac_eIF4g_MI"/>
</dbReference>
<dbReference type="InParanoid" id="E4XF71"/>
<keyword evidence="4" id="KW-0677">Repeat</keyword>
<feature type="domain" description="MI" evidence="7">
    <location>
        <begin position="175"/>
        <end position="296"/>
    </location>
</feature>
<dbReference type="GO" id="GO:0005829">
    <property type="term" value="C:cytosol"/>
    <property type="evidence" value="ECO:0007669"/>
    <property type="project" value="TreeGrafter"/>
</dbReference>
<dbReference type="PANTHER" id="PTHR12626:SF0">
    <property type="entry name" value="PROGRAMMED CELL DEATH PROTEIN 4"/>
    <property type="match status" value="1"/>
</dbReference>
<keyword evidence="9" id="KW-1185">Reference proteome</keyword>
<gene>
    <name evidence="8" type="ORF">GSOID_T00009610001</name>
</gene>
<evidence type="ECO:0000256" key="6">
    <source>
        <dbReference type="SAM" id="MobiDB-lite"/>
    </source>
</evidence>
<sequence>MNDLSFQNEELATLAGIENKDPKFRTRGFSDSSGCSSDEKAPSSQPISIERGAGSRRNSESSTKSTSRSRNNSKPESTGISVGSSGVGSLQKVPPATAFKEFCKKGFGDRKSRAAQGRGLAKKQGGGGSFTWGKPGCELDDRNNVSVNVDDPNYDPFLDPEIVFDSLEIEPSTEEIIAELGQCIGEYFNTADKASFLEQIEGMLIKGRSLVLEQLIESSLEQKNEYRELASKATKYFYDLQYFDIITVARAFSVLLDRLPDLILDTPEAPEILGKFISRAMLEGCLPSNFRSEEQQGAGSLAGRCLDYSSALSKDHRSVETCWGTAIGGFTDTTVLTEKIRELLKEFLSSGDKDEASKCLRELDVPHFHHELVFEAIMIAMESEDENVINQMTWLLQYMFKEGVLSVDQMHGGFSRFYANVDDIMLDIPHVHHWLEKFVFRAAQRKLISKKIQLMCPNRSRKRFSSESDVSTIVGRSSQLNNLRSLDEE</sequence>
<dbReference type="Gene3D" id="1.25.40.180">
    <property type="match status" value="2"/>
</dbReference>
<evidence type="ECO:0000256" key="5">
    <source>
        <dbReference type="ARBA" id="ARBA00023242"/>
    </source>
</evidence>
<dbReference type="AlphaFoldDB" id="E4XF71"/>
<dbReference type="EMBL" id="FN653044">
    <property type="protein sequence ID" value="CBY24259.1"/>
    <property type="molecule type" value="Genomic_DNA"/>
</dbReference>
<comment type="similarity">
    <text evidence="2">Belongs to the PDCD4 family.</text>
</comment>
<evidence type="ECO:0000256" key="2">
    <source>
        <dbReference type="ARBA" id="ARBA00005497"/>
    </source>
</evidence>
<accession>E4XF71</accession>
<dbReference type="PROSITE" id="PS51366">
    <property type="entry name" value="MI"/>
    <property type="match status" value="2"/>
</dbReference>
<evidence type="ECO:0000256" key="1">
    <source>
        <dbReference type="ARBA" id="ARBA00004496"/>
    </source>
</evidence>
<dbReference type="FunCoup" id="E4XF71">
    <property type="interactions" value="390"/>
</dbReference>
<dbReference type="SMART" id="SM00544">
    <property type="entry name" value="MA3"/>
    <property type="match status" value="2"/>
</dbReference>
<evidence type="ECO:0000259" key="7">
    <source>
        <dbReference type="PROSITE" id="PS51366"/>
    </source>
</evidence>
<feature type="region of interest" description="Disordered" evidence="6">
    <location>
        <begin position="114"/>
        <end position="135"/>
    </location>
</feature>
<feature type="compositionally biased region" description="Polar residues" evidence="6">
    <location>
        <begin position="29"/>
        <end position="47"/>
    </location>
</feature>
<reference evidence="8" key="1">
    <citation type="journal article" date="2010" name="Science">
        <title>Plasticity of animal genome architecture unmasked by rapid evolution of a pelagic tunicate.</title>
        <authorList>
            <person name="Denoeud F."/>
            <person name="Henriet S."/>
            <person name="Mungpakdee S."/>
            <person name="Aury J.M."/>
            <person name="Da Silva C."/>
            <person name="Brinkmann H."/>
            <person name="Mikhaleva J."/>
            <person name="Olsen L.C."/>
            <person name="Jubin C."/>
            <person name="Canestro C."/>
            <person name="Bouquet J.M."/>
            <person name="Danks G."/>
            <person name="Poulain J."/>
            <person name="Campsteijn C."/>
            <person name="Adamski M."/>
            <person name="Cross I."/>
            <person name="Yadetie F."/>
            <person name="Muffato M."/>
            <person name="Louis A."/>
            <person name="Butcher S."/>
            <person name="Tsagkogeorga G."/>
            <person name="Konrad A."/>
            <person name="Singh S."/>
            <person name="Jensen M.F."/>
            <person name="Cong E.H."/>
            <person name="Eikeseth-Otteraa H."/>
            <person name="Noel B."/>
            <person name="Anthouard V."/>
            <person name="Porcel B.M."/>
            <person name="Kachouri-Lafond R."/>
            <person name="Nishino A."/>
            <person name="Ugolini M."/>
            <person name="Chourrout P."/>
            <person name="Nishida H."/>
            <person name="Aasland R."/>
            <person name="Huzurbazar S."/>
            <person name="Westhof E."/>
            <person name="Delsuc F."/>
            <person name="Lehrach H."/>
            <person name="Reinhardt R."/>
            <person name="Weissenbach J."/>
            <person name="Roy S.W."/>
            <person name="Artiguenave F."/>
            <person name="Postlethwait J.H."/>
            <person name="Manak J.R."/>
            <person name="Thompson E.M."/>
            <person name="Jaillon O."/>
            <person name="Du Pasquier L."/>
            <person name="Boudinot P."/>
            <person name="Liberles D.A."/>
            <person name="Volff J.N."/>
            <person name="Philippe H."/>
            <person name="Lenhard B."/>
            <person name="Roest Crollius H."/>
            <person name="Wincker P."/>
            <person name="Chourrout D."/>
        </authorList>
    </citation>
    <scope>NUCLEOTIDE SEQUENCE [LARGE SCALE GENOMIC DNA]</scope>
</reference>
<dbReference type="OrthoDB" id="414546at2759"/>
<feature type="compositionally biased region" description="Low complexity" evidence="6">
    <location>
        <begin position="114"/>
        <end position="123"/>
    </location>
</feature>
<feature type="region of interest" description="Disordered" evidence="6">
    <location>
        <begin position="14"/>
        <end position="90"/>
    </location>
</feature>
<keyword evidence="5" id="KW-0539">Nucleus</keyword>
<evidence type="ECO:0000313" key="8">
    <source>
        <dbReference type="EMBL" id="CBY24259.1"/>
    </source>
</evidence>
<dbReference type="SUPFAM" id="SSF48371">
    <property type="entry name" value="ARM repeat"/>
    <property type="match status" value="2"/>
</dbReference>
<name>E4XF71_OIKDI</name>
<organism evidence="8">
    <name type="scientific">Oikopleura dioica</name>
    <name type="common">Tunicate</name>
    <dbReference type="NCBI Taxonomy" id="34765"/>
    <lineage>
        <taxon>Eukaryota</taxon>
        <taxon>Metazoa</taxon>
        <taxon>Chordata</taxon>
        <taxon>Tunicata</taxon>
        <taxon>Appendicularia</taxon>
        <taxon>Copelata</taxon>
        <taxon>Oikopleuridae</taxon>
        <taxon>Oikopleura</taxon>
    </lineage>
</organism>